<comment type="caution">
    <text evidence="1">The sequence shown here is derived from an EMBL/GenBank/DDBJ whole genome shotgun (WGS) entry which is preliminary data.</text>
</comment>
<proteinExistence type="predicted"/>
<accession>A0ACB8QIQ3</accession>
<reference evidence="1" key="1">
    <citation type="submission" date="2021-02" db="EMBL/GenBank/DDBJ databases">
        <authorList>
            <consortium name="DOE Joint Genome Institute"/>
            <person name="Ahrendt S."/>
            <person name="Looney B.P."/>
            <person name="Miyauchi S."/>
            <person name="Morin E."/>
            <person name="Drula E."/>
            <person name="Courty P.E."/>
            <person name="Chicoki N."/>
            <person name="Fauchery L."/>
            <person name="Kohler A."/>
            <person name="Kuo A."/>
            <person name="Labutti K."/>
            <person name="Pangilinan J."/>
            <person name="Lipzen A."/>
            <person name="Riley R."/>
            <person name="Andreopoulos W."/>
            <person name="He G."/>
            <person name="Johnson J."/>
            <person name="Barry K.W."/>
            <person name="Grigoriev I.V."/>
            <person name="Nagy L."/>
            <person name="Hibbett D."/>
            <person name="Henrissat B."/>
            <person name="Matheny P.B."/>
            <person name="Labbe J."/>
            <person name="Martin F."/>
        </authorList>
    </citation>
    <scope>NUCLEOTIDE SEQUENCE</scope>
    <source>
        <strain evidence="1">EC-137</strain>
    </source>
</reference>
<gene>
    <name evidence="1" type="ORF">K488DRAFT_52036</name>
</gene>
<reference evidence="1" key="2">
    <citation type="journal article" date="2022" name="New Phytol.">
        <title>Evolutionary transition to the ectomycorrhizal habit in the genomes of a hyperdiverse lineage of mushroom-forming fungi.</title>
        <authorList>
            <person name="Looney B."/>
            <person name="Miyauchi S."/>
            <person name="Morin E."/>
            <person name="Drula E."/>
            <person name="Courty P.E."/>
            <person name="Kohler A."/>
            <person name="Kuo A."/>
            <person name="LaButti K."/>
            <person name="Pangilinan J."/>
            <person name="Lipzen A."/>
            <person name="Riley R."/>
            <person name="Andreopoulos W."/>
            <person name="He G."/>
            <person name="Johnson J."/>
            <person name="Nolan M."/>
            <person name="Tritt A."/>
            <person name="Barry K.W."/>
            <person name="Grigoriev I.V."/>
            <person name="Nagy L.G."/>
            <person name="Hibbett D."/>
            <person name="Henrissat B."/>
            <person name="Matheny P.B."/>
            <person name="Labbe J."/>
            <person name="Martin F.M."/>
        </authorList>
    </citation>
    <scope>NUCLEOTIDE SEQUENCE</scope>
    <source>
        <strain evidence="1">EC-137</strain>
    </source>
</reference>
<dbReference type="Proteomes" id="UP000814128">
    <property type="component" value="Unassembled WGS sequence"/>
</dbReference>
<dbReference type="EMBL" id="MU273579">
    <property type="protein sequence ID" value="KAI0031471.1"/>
    <property type="molecule type" value="Genomic_DNA"/>
</dbReference>
<feature type="non-terminal residue" evidence="1">
    <location>
        <position position="1"/>
    </location>
</feature>
<sequence length="284" mass="31534">IATPSHGPILAGTFINLILYGVRLLRTLVRSRTYRHTEMPFQITVLFILDTINSVFNMIYIYTTLIDSFGTLSAIQQATWRTFLPLLKATIGALVQCFFGWRVSVLTGSRLMAVVVWVLAVTQCGAGLATGAMTIRITHFQQFIQFKSAVIVWLAGSAACDVYITIVLVWFLRGHKSGYKFSDDVRLRLLRRTIQTGLVTTLVATIDLILFLTEVHLAFNYTLAKLYTNSLLSSLNSRSGWAFSSNSHPSNQPPVNTFSGGPSSGRRVSSAVKQRTTVRSDPYV</sequence>
<keyword evidence="2" id="KW-1185">Reference proteome</keyword>
<protein>
    <submittedName>
        <fullName evidence="1">Uncharacterized protein</fullName>
    </submittedName>
</protein>
<evidence type="ECO:0000313" key="2">
    <source>
        <dbReference type="Proteomes" id="UP000814128"/>
    </source>
</evidence>
<organism evidence="1 2">
    <name type="scientific">Vararia minispora EC-137</name>
    <dbReference type="NCBI Taxonomy" id="1314806"/>
    <lineage>
        <taxon>Eukaryota</taxon>
        <taxon>Fungi</taxon>
        <taxon>Dikarya</taxon>
        <taxon>Basidiomycota</taxon>
        <taxon>Agaricomycotina</taxon>
        <taxon>Agaricomycetes</taxon>
        <taxon>Russulales</taxon>
        <taxon>Lachnocladiaceae</taxon>
        <taxon>Vararia</taxon>
    </lineage>
</organism>
<evidence type="ECO:0000313" key="1">
    <source>
        <dbReference type="EMBL" id="KAI0031471.1"/>
    </source>
</evidence>
<name>A0ACB8QIQ3_9AGAM</name>